<gene>
    <name evidence="7 9" type="primary">recO</name>
    <name evidence="9" type="ORF">GV832_12655</name>
</gene>
<dbReference type="Proteomes" id="UP001193501">
    <property type="component" value="Unassembled WGS sequence"/>
</dbReference>
<evidence type="ECO:0000256" key="2">
    <source>
        <dbReference type="ARBA" id="ARBA00021310"/>
    </source>
</evidence>
<name>A0AAE4YEJ0_9RHOB</name>
<evidence type="ECO:0000256" key="4">
    <source>
        <dbReference type="ARBA" id="ARBA00023172"/>
    </source>
</evidence>
<dbReference type="SUPFAM" id="SSF50249">
    <property type="entry name" value="Nucleic acid-binding proteins"/>
    <property type="match status" value="1"/>
</dbReference>
<dbReference type="InterPro" id="IPR003717">
    <property type="entry name" value="RecO"/>
</dbReference>
<dbReference type="GO" id="GO:0006302">
    <property type="term" value="P:double-strand break repair"/>
    <property type="evidence" value="ECO:0007669"/>
    <property type="project" value="TreeGrafter"/>
</dbReference>
<proteinExistence type="inferred from homology"/>
<comment type="function">
    <text evidence="7">Involved in DNA repair and RecF pathway recombination.</text>
</comment>
<dbReference type="InterPro" id="IPR042242">
    <property type="entry name" value="RecO_C"/>
</dbReference>
<keyword evidence="10" id="KW-1185">Reference proteome</keyword>
<dbReference type="PANTHER" id="PTHR33991:SF1">
    <property type="entry name" value="DNA REPAIR PROTEIN RECO"/>
    <property type="match status" value="1"/>
</dbReference>
<sequence length="239" mass="25972">MDWQDDGILLTTRPHGESSAIVEVLTASHGRHMGVVRGGASRRMAGVLIPGTQLALRWRARLEDHMGSFTVEPKRSRAVILEDRGRLAALNSAVSLLHISLPERDPHPALYALSLGLFDQLAEGEEWLTHYIHWELALLDQIGYALDLGSCAVTGSNQDLAYVSPKTGRAVSREAAGDWAPRLLPLPRMLRPGANGASDPDAALDLTGHFLARALPDAPLPDARARLQAWVTRHISVAD</sequence>
<dbReference type="AlphaFoldDB" id="A0AAE4YEJ0"/>
<keyword evidence="5 7" id="KW-0234">DNA repair</keyword>
<evidence type="ECO:0000256" key="3">
    <source>
        <dbReference type="ARBA" id="ARBA00022763"/>
    </source>
</evidence>
<accession>A0AAE4YEJ0</accession>
<evidence type="ECO:0000256" key="6">
    <source>
        <dbReference type="ARBA" id="ARBA00033409"/>
    </source>
</evidence>
<evidence type="ECO:0000313" key="9">
    <source>
        <dbReference type="EMBL" id="NBZ88435.1"/>
    </source>
</evidence>
<evidence type="ECO:0000313" key="10">
    <source>
        <dbReference type="Proteomes" id="UP001193501"/>
    </source>
</evidence>
<comment type="caution">
    <text evidence="9">The sequence shown here is derived from an EMBL/GenBank/DDBJ whole genome shotgun (WGS) entry which is preliminary data.</text>
</comment>
<dbReference type="Pfam" id="PF02565">
    <property type="entry name" value="RecO_C"/>
    <property type="match status" value="1"/>
</dbReference>
<dbReference type="GO" id="GO:0043590">
    <property type="term" value="C:bacterial nucleoid"/>
    <property type="evidence" value="ECO:0007669"/>
    <property type="project" value="TreeGrafter"/>
</dbReference>
<dbReference type="PANTHER" id="PTHR33991">
    <property type="entry name" value="DNA REPAIR PROTEIN RECO"/>
    <property type="match status" value="1"/>
</dbReference>
<dbReference type="Pfam" id="PF11967">
    <property type="entry name" value="RecO_N"/>
    <property type="match status" value="1"/>
</dbReference>
<dbReference type="EMBL" id="JAABNR010000011">
    <property type="protein sequence ID" value="NBZ88435.1"/>
    <property type="molecule type" value="Genomic_DNA"/>
</dbReference>
<protein>
    <recommendedName>
        <fullName evidence="2 7">DNA repair protein RecO</fullName>
    </recommendedName>
    <alternativeName>
        <fullName evidence="6 7">Recombination protein O</fullName>
    </alternativeName>
</protein>
<evidence type="ECO:0000256" key="7">
    <source>
        <dbReference type="HAMAP-Rule" id="MF_00201"/>
    </source>
</evidence>
<keyword evidence="4 7" id="KW-0233">DNA recombination</keyword>
<evidence type="ECO:0000259" key="8">
    <source>
        <dbReference type="Pfam" id="PF11967"/>
    </source>
</evidence>
<keyword evidence="3 7" id="KW-0227">DNA damage</keyword>
<feature type="domain" description="DNA replication/recombination mediator RecO N-terminal" evidence="8">
    <location>
        <begin position="1"/>
        <end position="72"/>
    </location>
</feature>
<comment type="similarity">
    <text evidence="1 7">Belongs to the RecO family.</text>
</comment>
<dbReference type="InterPro" id="IPR037278">
    <property type="entry name" value="ARFGAP/RecO"/>
</dbReference>
<dbReference type="Gene3D" id="1.20.1440.120">
    <property type="entry name" value="Recombination protein O, C-terminal domain"/>
    <property type="match status" value="1"/>
</dbReference>
<dbReference type="GO" id="GO:0006310">
    <property type="term" value="P:DNA recombination"/>
    <property type="evidence" value="ECO:0007669"/>
    <property type="project" value="UniProtKB-UniRule"/>
</dbReference>
<evidence type="ECO:0000256" key="1">
    <source>
        <dbReference type="ARBA" id="ARBA00007452"/>
    </source>
</evidence>
<dbReference type="RefSeq" id="WP_168775252.1">
    <property type="nucleotide sequence ID" value="NZ_JAABNR010000011.1"/>
</dbReference>
<organism evidence="9 10">
    <name type="scientific">Stagnihabitans tardus</name>
    <dbReference type="NCBI Taxonomy" id="2699202"/>
    <lineage>
        <taxon>Bacteria</taxon>
        <taxon>Pseudomonadati</taxon>
        <taxon>Pseudomonadota</taxon>
        <taxon>Alphaproteobacteria</taxon>
        <taxon>Rhodobacterales</taxon>
        <taxon>Paracoccaceae</taxon>
        <taxon>Stagnihabitans</taxon>
    </lineage>
</organism>
<reference evidence="9" key="1">
    <citation type="submission" date="2020-01" db="EMBL/GenBank/DDBJ databases">
        <authorList>
            <person name="Chen W.-M."/>
        </authorList>
    </citation>
    <scope>NUCLEOTIDE SEQUENCE</scope>
    <source>
        <strain evidence="9">CYK-10</strain>
    </source>
</reference>
<dbReference type="HAMAP" id="MF_00201">
    <property type="entry name" value="RecO"/>
    <property type="match status" value="1"/>
</dbReference>
<dbReference type="SUPFAM" id="SSF57863">
    <property type="entry name" value="ArfGap/RecO-like zinc finger"/>
    <property type="match status" value="1"/>
</dbReference>
<dbReference type="InterPro" id="IPR012340">
    <property type="entry name" value="NA-bd_OB-fold"/>
</dbReference>
<evidence type="ECO:0000256" key="5">
    <source>
        <dbReference type="ARBA" id="ARBA00023204"/>
    </source>
</evidence>
<dbReference type="InterPro" id="IPR022572">
    <property type="entry name" value="DNA_rep/recomb_RecO_N"/>
</dbReference>
<dbReference type="Gene3D" id="2.40.50.140">
    <property type="entry name" value="Nucleic acid-binding proteins"/>
    <property type="match status" value="1"/>
</dbReference>
<dbReference type="NCBIfam" id="TIGR00613">
    <property type="entry name" value="reco"/>
    <property type="match status" value="1"/>
</dbReference>